<dbReference type="Proteomes" id="UP000094043">
    <property type="component" value="Chromosome 1"/>
</dbReference>
<accession>A0A1E3I9Y3</accession>
<dbReference type="SUPFAM" id="SSF101931">
    <property type="entry name" value="Pym (Within the bgcn gene intron protein, WIBG), N-terminal domain"/>
    <property type="match status" value="1"/>
</dbReference>
<keyword evidence="3" id="KW-1185">Reference proteome</keyword>
<reference evidence="2" key="3">
    <citation type="submission" date="2024-01" db="EMBL/GenBank/DDBJ databases">
        <authorList>
            <person name="Coelho M.A."/>
            <person name="David-Palma M."/>
            <person name="Shea T."/>
            <person name="Sun S."/>
            <person name="Cuomo C.A."/>
            <person name="Heitman J."/>
        </authorList>
    </citation>
    <scope>NUCLEOTIDE SEQUENCE</scope>
    <source>
        <strain evidence="2">CBS 7841</strain>
    </source>
</reference>
<dbReference type="GO" id="GO:0005737">
    <property type="term" value="C:cytoplasm"/>
    <property type="evidence" value="ECO:0007669"/>
    <property type="project" value="TreeGrafter"/>
</dbReference>
<dbReference type="InterPro" id="IPR039333">
    <property type="entry name" value="PYM1"/>
</dbReference>
<sequence>MAPAPLSSLKNVSGIVVDPATRERIVPESKRADGSVRKQIRVRPGFTPSEDVGLFRSARRAARDPSYAAANPGIVPAQSPLSTPTSKDIGRKAAPSKDEEEDLSKAFEKISLKKDGKETQGKNDLHGSEVDFPPLGKGGAPIRRIIEVKDKPKEDIPSATAAIEPTPPGPAKVNKYSPSPSPSSCQASPLVCNKISPNREGYPSIIKDRAVEIEQGKSSSSDSVNPEREDKKYLRGTRNPSKADGAVSWRPSTRLATSNASFSSSTMSSTQNKGSQGPVTTAPGKEELLERETKVDGESRNDKKESSKE</sequence>
<organism evidence="2 3">
    <name type="scientific">Cryptococcus depauperatus CBS 7841</name>
    <dbReference type="NCBI Taxonomy" id="1295531"/>
    <lineage>
        <taxon>Eukaryota</taxon>
        <taxon>Fungi</taxon>
        <taxon>Dikarya</taxon>
        <taxon>Basidiomycota</taxon>
        <taxon>Agaricomycotina</taxon>
        <taxon>Tremellomycetes</taxon>
        <taxon>Tremellales</taxon>
        <taxon>Cryptococcaceae</taxon>
        <taxon>Cryptococcus</taxon>
    </lineage>
</organism>
<reference evidence="2" key="1">
    <citation type="submission" date="2016-06" db="EMBL/GenBank/DDBJ databases">
        <authorList>
            <person name="Cuomo C."/>
            <person name="Litvintseva A."/>
            <person name="Heitman J."/>
            <person name="Chen Y."/>
            <person name="Sun S."/>
            <person name="Springer D."/>
            <person name="Dromer F."/>
            <person name="Young S."/>
            <person name="Zeng Q."/>
            <person name="Chapman S."/>
            <person name="Gujja S."/>
            <person name="Saif S."/>
            <person name="Birren B."/>
        </authorList>
    </citation>
    <scope>NUCLEOTIDE SEQUENCE</scope>
    <source>
        <strain evidence="2">CBS 7841</strain>
    </source>
</reference>
<dbReference type="GO" id="GO:1903259">
    <property type="term" value="P:exon-exon junction complex disassembly"/>
    <property type="evidence" value="ECO:0007669"/>
    <property type="project" value="InterPro"/>
</dbReference>
<dbReference type="KEGG" id="cdep:91085179"/>
<feature type="compositionally biased region" description="Basic and acidic residues" evidence="1">
    <location>
        <begin position="206"/>
        <end position="215"/>
    </location>
</feature>
<dbReference type="RefSeq" id="XP_066066514.1">
    <property type="nucleotide sequence ID" value="XM_066210417.1"/>
</dbReference>
<dbReference type="VEuPathDB" id="FungiDB:L203_05167"/>
<dbReference type="AlphaFoldDB" id="A0A1E3I9Y3"/>
<feature type="compositionally biased region" description="Basic and acidic residues" evidence="1">
    <location>
        <begin position="88"/>
        <end position="129"/>
    </location>
</feature>
<name>A0A1E3I9Y3_9TREE</name>
<dbReference type="InterPro" id="IPR036348">
    <property type="entry name" value="WIBG_N_sf"/>
</dbReference>
<dbReference type="GO" id="GO:0003723">
    <property type="term" value="F:RNA binding"/>
    <property type="evidence" value="ECO:0007669"/>
    <property type="project" value="TreeGrafter"/>
</dbReference>
<evidence type="ECO:0000313" key="2">
    <source>
        <dbReference type="EMBL" id="WVN85814.1"/>
    </source>
</evidence>
<dbReference type="PANTHER" id="PTHR22959">
    <property type="entry name" value="PYM PROTEIN"/>
    <property type="match status" value="1"/>
</dbReference>
<dbReference type="Pfam" id="PF09282">
    <property type="entry name" value="Mago-bind"/>
    <property type="match status" value="1"/>
</dbReference>
<feature type="compositionally biased region" description="Low complexity" evidence="1">
    <location>
        <begin position="257"/>
        <end position="270"/>
    </location>
</feature>
<dbReference type="GO" id="GO:0035145">
    <property type="term" value="C:exon-exon junction complex"/>
    <property type="evidence" value="ECO:0007669"/>
    <property type="project" value="TreeGrafter"/>
</dbReference>
<evidence type="ECO:0000313" key="3">
    <source>
        <dbReference type="Proteomes" id="UP000094043"/>
    </source>
</evidence>
<reference evidence="2" key="2">
    <citation type="journal article" date="2022" name="Elife">
        <title>Obligate sexual reproduction of a homothallic fungus closely related to the Cryptococcus pathogenic species complex.</title>
        <authorList>
            <person name="Passer A.R."/>
            <person name="Clancey S.A."/>
            <person name="Shea T."/>
            <person name="David-Palma M."/>
            <person name="Averette A.F."/>
            <person name="Boekhout T."/>
            <person name="Porcel B.M."/>
            <person name="Nowrousian M."/>
            <person name="Cuomo C.A."/>
            <person name="Sun S."/>
            <person name="Heitman J."/>
            <person name="Coelho M.A."/>
        </authorList>
    </citation>
    <scope>NUCLEOTIDE SEQUENCE</scope>
    <source>
        <strain evidence="2">CBS 7841</strain>
    </source>
</reference>
<gene>
    <name evidence="2" type="ORF">L203_100965</name>
</gene>
<dbReference type="SMART" id="SM01273">
    <property type="entry name" value="Mago-bind"/>
    <property type="match status" value="1"/>
</dbReference>
<protein>
    <submittedName>
        <fullName evidence="2">Uncharacterized protein</fullName>
    </submittedName>
</protein>
<dbReference type="OrthoDB" id="21625at2759"/>
<feature type="compositionally biased region" description="Basic and acidic residues" evidence="1">
    <location>
        <begin position="144"/>
        <end position="156"/>
    </location>
</feature>
<feature type="compositionally biased region" description="Basic and acidic residues" evidence="1">
    <location>
        <begin position="284"/>
        <end position="309"/>
    </location>
</feature>
<proteinExistence type="predicted"/>
<dbReference type="EMBL" id="CP143784">
    <property type="protein sequence ID" value="WVN85814.1"/>
    <property type="molecule type" value="Genomic_DNA"/>
</dbReference>
<dbReference type="InterPro" id="IPR015362">
    <property type="entry name" value="WIBG_mago-bd"/>
</dbReference>
<evidence type="ECO:0000256" key="1">
    <source>
        <dbReference type="SAM" id="MobiDB-lite"/>
    </source>
</evidence>
<feature type="region of interest" description="Disordered" evidence="1">
    <location>
        <begin position="58"/>
        <end position="309"/>
    </location>
</feature>
<dbReference type="PANTHER" id="PTHR22959:SF0">
    <property type="entry name" value="PARTNER OF Y14 AND MAGO"/>
    <property type="match status" value="1"/>
</dbReference>
<dbReference type="GeneID" id="91085179"/>